<evidence type="ECO:0000256" key="1">
    <source>
        <dbReference type="SAM" id="MobiDB-lite"/>
    </source>
</evidence>
<comment type="caution">
    <text evidence="2">The sequence shown here is derived from an EMBL/GenBank/DDBJ whole genome shotgun (WGS) entry which is preliminary data.</text>
</comment>
<evidence type="ECO:0000313" key="3">
    <source>
        <dbReference type="Proteomes" id="UP001235760"/>
    </source>
</evidence>
<accession>A0ABT9G1I1</accession>
<feature type="region of interest" description="Disordered" evidence="1">
    <location>
        <begin position="493"/>
        <end position="522"/>
    </location>
</feature>
<name>A0ABT9G1I1_LEPDI</name>
<sequence>MSTPPLLHRIASRLGYTPTVAVDARVRAIRASAGAVIRQQRSFLAALTTPDVASWSADAEHINVDTASGLATTRARSRAAARNDGTARRFLGMVHSNVLGPWGVRYQSRVRTGGGALKSGVNDRLEAAWATWGRAGVCEVTARHGWRTVQRLVLRHVAVDGEVLVRFLSGRGPHRLQLQIIRADAIAISLNMDLPGGRRIRQGIELDADGRVLAWHLRTVQLVDLHGESSAGYPAGLTRLPADEAIHLMLPEEADQLRGVPWMATALKKLHQVDDFAQSGLNKARQSARRGGWFEVAPDAPMPPPMQDGTDEDGTAFATVQDGDWETLPAGLKATPFENEYPNIEYGAFVRDCLRQVASALGTAYITLGNDLSDVNYSSGQLGLEGERTFWAELQQWFIESFVQPVHRRWLSHALLAVPELVTLPFDRLDLYAQTARWQPHRWQPLDPLKTIEAQRARIEARLTSPQRVIAEAGDDPDEVLAELIEWQAKTEPLGPMVHTPVTSTDPVDAPKPSKPSKAPRN</sequence>
<keyword evidence="3" id="KW-1185">Reference proteome</keyword>
<organism evidence="2 3">
    <name type="scientific">Leptothrix discophora</name>
    <dbReference type="NCBI Taxonomy" id="89"/>
    <lineage>
        <taxon>Bacteria</taxon>
        <taxon>Pseudomonadati</taxon>
        <taxon>Pseudomonadota</taxon>
        <taxon>Betaproteobacteria</taxon>
        <taxon>Burkholderiales</taxon>
        <taxon>Sphaerotilaceae</taxon>
        <taxon>Leptothrix</taxon>
    </lineage>
</organism>
<gene>
    <name evidence="2" type="ORF">Q8X39_06840</name>
</gene>
<evidence type="ECO:0000313" key="2">
    <source>
        <dbReference type="EMBL" id="MDP4300349.1"/>
    </source>
</evidence>
<proteinExistence type="predicted"/>
<dbReference type="RefSeq" id="WP_305748910.1">
    <property type="nucleotide sequence ID" value="NZ_JAUZEE010000003.1"/>
</dbReference>
<protein>
    <submittedName>
        <fullName evidence="2">Phage portal protein</fullName>
    </submittedName>
</protein>
<dbReference type="EMBL" id="JAUZEE010000003">
    <property type="protein sequence ID" value="MDP4300349.1"/>
    <property type="molecule type" value="Genomic_DNA"/>
</dbReference>
<dbReference type="NCBIfam" id="TIGR01539">
    <property type="entry name" value="portal_lambda"/>
    <property type="match status" value="1"/>
</dbReference>
<dbReference type="Proteomes" id="UP001235760">
    <property type="component" value="Unassembled WGS sequence"/>
</dbReference>
<dbReference type="InterPro" id="IPR006429">
    <property type="entry name" value="Phage_lambda_portal"/>
</dbReference>
<dbReference type="Pfam" id="PF05136">
    <property type="entry name" value="Phage_portal_2"/>
    <property type="match status" value="1"/>
</dbReference>
<reference evidence="2 3" key="1">
    <citation type="submission" date="2023-08" db="EMBL/GenBank/DDBJ databases">
        <authorList>
            <person name="Roldan D.M."/>
            <person name="Menes R.J."/>
        </authorList>
    </citation>
    <scope>NUCLEOTIDE SEQUENCE [LARGE SCALE GENOMIC DNA]</scope>
    <source>
        <strain evidence="2 3">CCM 2812</strain>
    </source>
</reference>